<dbReference type="HAMAP" id="MF_01113">
    <property type="entry name" value="DNApol_IV"/>
    <property type="match status" value="1"/>
</dbReference>
<dbReference type="Pfam" id="PF11798">
    <property type="entry name" value="IMS_HHH"/>
    <property type="match status" value="1"/>
</dbReference>
<dbReference type="PANTHER" id="PTHR11076">
    <property type="entry name" value="DNA REPAIR POLYMERASE UMUC / TRANSFERASE FAMILY MEMBER"/>
    <property type="match status" value="1"/>
</dbReference>
<dbReference type="Gene3D" id="3.40.1170.60">
    <property type="match status" value="1"/>
</dbReference>
<dbReference type="PATRIC" id="fig|1391654.3.peg.2060"/>
<keyword evidence="9 15" id="KW-0227">DNA damage</keyword>
<dbReference type="NCBIfam" id="NF002677">
    <property type="entry name" value="PRK02406.1"/>
    <property type="match status" value="1"/>
</dbReference>
<keyword evidence="13 15" id="KW-0234">DNA repair</keyword>
<dbReference type="GO" id="GO:0003684">
    <property type="term" value="F:damaged DNA binding"/>
    <property type="evidence" value="ECO:0007669"/>
    <property type="project" value="InterPro"/>
</dbReference>
<evidence type="ECO:0000256" key="1">
    <source>
        <dbReference type="ARBA" id="ARBA00004496"/>
    </source>
</evidence>
<dbReference type="KEGG" id="llu:AKJ09_02045"/>
<sequence length="407" mass="43813">MRQILHIDMDAFFASVEQLDDPSLRGKPVLVGGAARRGVVAAASYEARVFGARSAMPMAEALRKCPHAIVVQPKRGRYEEVSRTVFDVFHRYTPLVEGLSIDEAFLDVTGSQSLFGDGETIAKRIRADVREVTGGLTCSAGVAPCKFAAKIASDVNKPDGLTVVGPDVAAFLAPLPFERMWGIGPKTAPMLRRLGYKTIGDLANASEAALERVLGSWGPEVRRLARGEDPRDVEADRDAKSIGAECTYEEDLTTRDEIARSLLAHASRVAERLTEADLSARVVVVKIKYADFMLLTRRTTLLEPASDTTTLHDAAVDLLSRFPLDGARVRLTGVAAHDLVPAGGIQPTLFPDPAAAKRREVESVLLSAKGRFGGQALTFASLIDKSGGEPAISRNISKNLTRPKKGS</sequence>
<keyword evidence="18" id="KW-1185">Reference proteome</keyword>
<evidence type="ECO:0000256" key="4">
    <source>
        <dbReference type="ARBA" id="ARBA00022490"/>
    </source>
</evidence>
<dbReference type="SUPFAM" id="SSF100879">
    <property type="entry name" value="Lesion bypass DNA polymerase (Y-family), little finger domain"/>
    <property type="match status" value="1"/>
</dbReference>
<evidence type="ECO:0000256" key="7">
    <source>
        <dbReference type="ARBA" id="ARBA00022705"/>
    </source>
</evidence>
<feature type="binding site" evidence="15">
    <location>
        <position position="8"/>
    </location>
    <ligand>
        <name>Mg(2+)</name>
        <dbReference type="ChEBI" id="CHEBI:18420"/>
    </ligand>
</feature>
<comment type="cofactor">
    <cofactor evidence="15">
        <name>Mg(2+)</name>
        <dbReference type="ChEBI" id="CHEBI:18420"/>
    </cofactor>
    <text evidence="15">Binds 2 magnesium ions per subunit.</text>
</comment>
<evidence type="ECO:0000256" key="3">
    <source>
        <dbReference type="ARBA" id="ARBA00022457"/>
    </source>
</evidence>
<comment type="catalytic activity">
    <reaction evidence="14 15">
        <text>DNA(n) + a 2'-deoxyribonucleoside 5'-triphosphate = DNA(n+1) + diphosphate</text>
        <dbReference type="Rhea" id="RHEA:22508"/>
        <dbReference type="Rhea" id="RHEA-COMP:17339"/>
        <dbReference type="Rhea" id="RHEA-COMP:17340"/>
        <dbReference type="ChEBI" id="CHEBI:33019"/>
        <dbReference type="ChEBI" id="CHEBI:61560"/>
        <dbReference type="ChEBI" id="CHEBI:173112"/>
        <dbReference type="EC" id="2.7.7.7"/>
    </reaction>
</comment>
<gene>
    <name evidence="15" type="primary">dinB</name>
    <name evidence="17" type="ORF">AKJ09_02045</name>
</gene>
<dbReference type="EMBL" id="CP012333">
    <property type="protein sequence ID" value="AKU95381.1"/>
    <property type="molecule type" value="Genomic_DNA"/>
</dbReference>
<dbReference type="InterPro" id="IPR050116">
    <property type="entry name" value="DNA_polymerase-Y"/>
</dbReference>
<organism evidence="17 18">
    <name type="scientific">Labilithrix luteola</name>
    <dbReference type="NCBI Taxonomy" id="1391654"/>
    <lineage>
        <taxon>Bacteria</taxon>
        <taxon>Pseudomonadati</taxon>
        <taxon>Myxococcota</taxon>
        <taxon>Polyangia</taxon>
        <taxon>Polyangiales</taxon>
        <taxon>Labilitrichaceae</taxon>
        <taxon>Labilithrix</taxon>
    </lineage>
</organism>
<evidence type="ECO:0000256" key="11">
    <source>
        <dbReference type="ARBA" id="ARBA00022932"/>
    </source>
</evidence>
<keyword evidence="3 15" id="KW-0515">Mutator protein</keyword>
<dbReference type="GO" id="GO:0005829">
    <property type="term" value="C:cytosol"/>
    <property type="evidence" value="ECO:0007669"/>
    <property type="project" value="TreeGrafter"/>
</dbReference>
<dbReference type="NCBIfam" id="NF003015">
    <property type="entry name" value="PRK03858.1"/>
    <property type="match status" value="1"/>
</dbReference>
<evidence type="ECO:0000259" key="16">
    <source>
        <dbReference type="PROSITE" id="PS50173"/>
    </source>
</evidence>
<dbReference type="CDD" id="cd03586">
    <property type="entry name" value="PolY_Pol_IV_kappa"/>
    <property type="match status" value="1"/>
</dbReference>
<dbReference type="GO" id="GO:0042276">
    <property type="term" value="P:error-prone translesion synthesis"/>
    <property type="evidence" value="ECO:0007669"/>
    <property type="project" value="TreeGrafter"/>
</dbReference>
<evidence type="ECO:0000256" key="5">
    <source>
        <dbReference type="ARBA" id="ARBA00022679"/>
    </source>
</evidence>
<keyword evidence="10 15" id="KW-0460">Magnesium</keyword>
<keyword evidence="7 15" id="KW-0235">DNA replication</keyword>
<dbReference type="OrthoDB" id="9808813at2"/>
<feature type="domain" description="UmuC" evidence="16">
    <location>
        <begin position="4"/>
        <end position="184"/>
    </location>
</feature>
<evidence type="ECO:0000256" key="15">
    <source>
        <dbReference type="HAMAP-Rule" id="MF_01113"/>
    </source>
</evidence>
<proteinExistence type="inferred from homology"/>
<evidence type="ECO:0000256" key="10">
    <source>
        <dbReference type="ARBA" id="ARBA00022842"/>
    </source>
</evidence>
<evidence type="ECO:0000313" key="18">
    <source>
        <dbReference type="Proteomes" id="UP000064967"/>
    </source>
</evidence>
<evidence type="ECO:0000313" key="17">
    <source>
        <dbReference type="EMBL" id="AKU95381.1"/>
    </source>
</evidence>
<comment type="subcellular location">
    <subcellularLocation>
        <location evidence="1 15">Cytoplasm</location>
    </subcellularLocation>
</comment>
<dbReference type="InterPro" id="IPR036775">
    <property type="entry name" value="DNA_pol_Y-fam_lit_finger_sf"/>
</dbReference>
<comment type="function">
    <text evidence="15">Poorly processive, error-prone DNA polymerase involved in untargeted mutagenesis. Copies undamaged DNA at stalled replication forks, which arise in vivo from mismatched or misaligned primer ends. These misaligned primers can be extended by PolIV. Exhibits no 3'-5' exonuclease (proofreading) activity. May be involved in translesional synthesis, in conjunction with the beta clamp from PolIII.</text>
</comment>
<dbReference type="Gene3D" id="1.10.150.20">
    <property type="entry name" value="5' to 3' exonuclease, C-terminal subdomain"/>
    <property type="match status" value="1"/>
</dbReference>
<dbReference type="Gene3D" id="3.30.1490.100">
    <property type="entry name" value="DNA polymerase, Y-family, little finger domain"/>
    <property type="match status" value="1"/>
</dbReference>
<comment type="subunit">
    <text evidence="15">Monomer.</text>
</comment>
<dbReference type="Gene3D" id="3.30.70.270">
    <property type="match status" value="1"/>
</dbReference>
<dbReference type="InterPro" id="IPR043128">
    <property type="entry name" value="Rev_trsase/Diguanyl_cyclase"/>
</dbReference>
<evidence type="ECO:0000256" key="14">
    <source>
        <dbReference type="ARBA" id="ARBA00049244"/>
    </source>
</evidence>
<dbReference type="PROSITE" id="PS50173">
    <property type="entry name" value="UMUC"/>
    <property type="match status" value="1"/>
</dbReference>
<dbReference type="GO" id="GO:0000287">
    <property type="term" value="F:magnesium ion binding"/>
    <property type="evidence" value="ECO:0007669"/>
    <property type="project" value="UniProtKB-UniRule"/>
</dbReference>
<dbReference type="GO" id="GO:0006281">
    <property type="term" value="P:DNA repair"/>
    <property type="evidence" value="ECO:0007669"/>
    <property type="project" value="UniProtKB-UniRule"/>
</dbReference>
<evidence type="ECO:0000256" key="9">
    <source>
        <dbReference type="ARBA" id="ARBA00022763"/>
    </source>
</evidence>
<dbReference type="InterPro" id="IPR017961">
    <property type="entry name" value="DNA_pol_Y-fam_little_finger"/>
</dbReference>
<keyword evidence="11 15" id="KW-0239">DNA-directed DNA polymerase</keyword>
<dbReference type="InterPro" id="IPR001126">
    <property type="entry name" value="UmuC"/>
</dbReference>
<dbReference type="NCBIfam" id="NF002882">
    <property type="entry name" value="PRK03348.1"/>
    <property type="match status" value="1"/>
</dbReference>
<dbReference type="PANTHER" id="PTHR11076:SF33">
    <property type="entry name" value="DNA POLYMERASE KAPPA"/>
    <property type="match status" value="1"/>
</dbReference>
<dbReference type="GO" id="GO:0006261">
    <property type="term" value="P:DNA-templated DNA replication"/>
    <property type="evidence" value="ECO:0007669"/>
    <property type="project" value="UniProtKB-UniRule"/>
</dbReference>
<dbReference type="SUPFAM" id="SSF56672">
    <property type="entry name" value="DNA/RNA polymerases"/>
    <property type="match status" value="1"/>
</dbReference>
<dbReference type="Proteomes" id="UP000064967">
    <property type="component" value="Chromosome"/>
</dbReference>
<reference evidence="17 18" key="1">
    <citation type="submission" date="2015-08" db="EMBL/GenBank/DDBJ databases">
        <authorList>
            <person name="Babu N.S."/>
            <person name="Beckwith C.J."/>
            <person name="Beseler K.G."/>
            <person name="Brison A."/>
            <person name="Carone J.V."/>
            <person name="Caskin T.P."/>
            <person name="Diamond M."/>
            <person name="Durham M.E."/>
            <person name="Foxe J.M."/>
            <person name="Go M."/>
            <person name="Henderson B.A."/>
            <person name="Jones I.B."/>
            <person name="McGettigan J.A."/>
            <person name="Micheletti S.J."/>
            <person name="Nasrallah M.E."/>
            <person name="Ortiz D."/>
            <person name="Piller C.R."/>
            <person name="Privatt S.R."/>
            <person name="Schneider S.L."/>
            <person name="Sharp S."/>
            <person name="Smith T.C."/>
            <person name="Stanton J.D."/>
            <person name="Ullery H.E."/>
            <person name="Wilson R.J."/>
            <person name="Serrano M.G."/>
            <person name="Buck G."/>
            <person name="Lee V."/>
            <person name="Wang Y."/>
            <person name="Carvalho R."/>
            <person name="Voegtly L."/>
            <person name="Shi R."/>
            <person name="Duckworth R."/>
            <person name="Johnson A."/>
            <person name="Loviza R."/>
            <person name="Walstead R."/>
            <person name="Shah Z."/>
            <person name="Kiflezghi M."/>
            <person name="Wade K."/>
            <person name="Ball S.L."/>
            <person name="Bradley K.W."/>
            <person name="Asai D.J."/>
            <person name="Bowman C.A."/>
            <person name="Russell D.A."/>
            <person name="Pope W.H."/>
            <person name="Jacobs-Sera D."/>
            <person name="Hendrix R.W."/>
            <person name="Hatfull G.F."/>
        </authorList>
    </citation>
    <scope>NUCLEOTIDE SEQUENCE [LARGE SCALE GENOMIC DNA]</scope>
    <source>
        <strain evidence="17 18">DSM 27648</strain>
    </source>
</reference>
<protein>
    <recommendedName>
        <fullName evidence="15">DNA polymerase IV</fullName>
        <shortName evidence="15">Pol IV</shortName>
        <ecNumber evidence="15">2.7.7.7</ecNumber>
    </recommendedName>
</protein>
<evidence type="ECO:0000256" key="6">
    <source>
        <dbReference type="ARBA" id="ARBA00022695"/>
    </source>
</evidence>
<feature type="active site" evidence="15">
    <location>
        <position position="103"/>
    </location>
</feature>
<feature type="site" description="Substrate discrimination" evidence="15">
    <location>
        <position position="13"/>
    </location>
</feature>
<evidence type="ECO:0000256" key="2">
    <source>
        <dbReference type="ARBA" id="ARBA00010945"/>
    </source>
</evidence>
<comment type="similarity">
    <text evidence="2 15">Belongs to the DNA polymerase type-Y family.</text>
</comment>
<dbReference type="InterPro" id="IPR024728">
    <property type="entry name" value="PolY_HhH_motif"/>
</dbReference>
<dbReference type="RefSeq" id="WP_146646836.1">
    <property type="nucleotide sequence ID" value="NZ_CP012333.1"/>
</dbReference>
<keyword evidence="6 15" id="KW-0548">Nucleotidyltransferase</keyword>
<keyword evidence="5 15" id="KW-0808">Transferase</keyword>
<dbReference type="Pfam" id="PF11799">
    <property type="entry name" value="IMS_C"/>
    <property type="match status" value="1"/>
</dbReference>
<keyword evidence="8 15" id="KW-0479">Metal-binding</keyword>
<keyword evidence="12 15" id="KW-0238">DNA-binding</keyword>
<dbReference type="InterPro" id="IPR022880">
    <property type="entry name" value="DNApol_IV"/>
</dbReference>
<dbReference type="EC" id="2.7.7.7" evidence="15"/>
<dbReference type="STRING" id="1391654.AKJ09_02045"/>
<dbReference type="AlphaFoldDB" id="A0A0K1PPS4"/>
<dbReference type="InterPro" id="IPR043502">
    <property type="entry name" value="DNA/RNA_pol_sf"/>
</dbReference>
<dbReference type="GO" id="GO:0009432">
    <property type="term" value="P:SOS response"/>
    <property type="evidence" value="ECO:0007669"/>
    <property type="project" value="TreeGrafter"/>
</dbReference>
<evidence type="ECO:0000256" key="8">
    <source>
        <dbReference type="ARBA" id="ARBA00022723"/>
    </source>
</evidence>
<dbReference type="GO" id="GO:0003887">
    <property type="term" value="F:DNA-directed DNA polymerase activity"/>
    <property type="evidence" value="ECO:0007669"/>
    <property type="project" value="UniProtKB-UniRule"/>
</dbReference>
<evidence type="ECO:0000256" key="13">
    <source>
        <dbReference type="ARBA" id="ARBA00023204"/>
    </source>
</evidence>
<keyword evidence="4 15" id="KW-0963">Cytoplasm</keyword>
<feature type="binding site" evidence="15">
    <location>
        <position position="102"/>
    </location>
    <ligand>
        <name>Mg(2+)</name>
        <dbReference type="ChEBI" id="CHEBI:18420"/>
    </ligand>
</feature>
<evidence type="ECO:0000256" key="12">
    <source>
        <dbReference type="ARBA" id="ARBA00023125"/>
    </source>
</evidence>
<name>A0A0K1PPS4_9BACT</name>
<dbReference type="Pfam" id="PF00817">
    <property type="entry name" value="IMS"/>
    <property type="match status" value="1"/>
</dbReference>
<accession>A0A0K1PPS4</accession>
<dbReference type="FunFam" id="3.40.1170.60:FF:000001">
    <property type="entry name" value="DNA polymerase IV"/>
    <property type="match status" value="1"/>
</dbReference>